<organism evidence="2 3">
    <name type="scientific">Dufourea novaeangliae</name>
    <name type="common">Sweat bee</name>
    <dbReference type="NCBI Taxonomy" id="178035"/>
    <lineage>
        <taxon>Eukaryota</taxon>
        <taxon>Metazoa</taxon>
        <taxon>Ecdysozoa</taxon>
        <taxon>Arthropoda</taxon>
        <taxon>Hexapoda</taxon>
        <taxon>Insecta</taxon>
        <taxon>Pterygota</taxon>
        <taxon>Neoptera</taxon>
        <taxon>Endopterygota</taxon>
        <taxon>Hymenoptera</taxon>
        <taxon>Apocrita</taxon>
        <taxon>Aculeata</taxon>
        <taxon>Apoidea</taxon>
        <taxon>Anthophila</taxon>
        <taxon>Halictidae</taxon>
        <taxon>Rophitinae</taxon>
        <taxon>Dufourea</taxon>
    </lineage>
</organism>
<dbReference type="EMBL" id="KQ434829">
    <property type="protein sequence ID" value="KZC07700.1"/>
    <property type="molecule type" value="Genomic_DNA"/>
</dbReference>
<keyword evidence="3" id="KW-1185">Reference proteome</keyword>
<feature type="compositionally biased region" description="Basic and acidic residues" evidence="1">
    <location>
        <begin position="1"/>
        <end position="11"/>
    </location>
</feature>
<protein>
    <submittedName>
        <fullName evidence="2">Uncharacterized protein</fullName>
    </submittedName>
</protein>
<evidence type="ECO:0000313" key="3">
    <source>
        <dbReference type="Proteomes" id="UP000076502"/>
    </source>
</evidence>
<dbReference type="Proteomes" id="UP000076502">
    <property type="component" value="Unassembled WGS sequence"/>
</dbReference>
<evidence type="ECO:0000313" key="2">
    <source>
        <dbReference type="EMBL" id="KZC07700.1"/>
    </source>
</evidence>
<feature type="region of interest" description="Disordered" evidence="1">
    <location>
        <begin position="1"/>
        <end position="47"/>
    </location>
</feature>
<proteinExistence type="predicted"/>
<gene>
    <name evidence="2" type="ORF">WN55_08020</name>
</gene>
<evidence type="ECO:0000256" key="1">
    <source>
        <dbReference type="SAM" id="MobiDB-lite"/>
    </source>
</evidence>
<name>A0A154P959_DUFNO</name>
<dbReference type="AlphaFoldDB" id="A0A154P959"/>
<accession>A0A154P959</accession>
<sequence length="56" mass="6195">MNYASRSERPRRPLFGETGTQRARGVTGQKRENSADSGASSRGLDLHTAIFIETTR</sequence>
<reference evidence="2 3" key="1">
    <citation type="submission" date="2015-07" db="EMBL/GenBank/DDBJ databases">
        <title>The genome of Dufourea novaeangliae.</title>
        <authorList>
            <person name="Pan H."/>
            <person name="Kapheim K."/>
        </authorList>
    </citation>
    <scope>NUCLEOTIDE SEQUENCE [LARGE SCALE GENOMIC DNA]</scope>
    <source>
        <strain evidence="2">0120121106</strain>
        <tissue evidence="2">Whole body</tissue>
    </source>
</reference>